<evidence type="ECO:0000256" key="2">
    <source>
        <dbReference type="SAM" id="SignalP"/>
    </source>
</evidence>
<gene>
    <name evidence="3" type="ORF">ACFSQZ_05285</name>
</gene>
<comment type="caution">
    <text evidence="3">The sequence shown here is derived from an EMBL/GenBank/DDBJ whole genome shotgun (WGS) entry which is preliminary data.</text>
</comment>
<dbReference type="RefSeq" id="WP_377095128.1">
    <property type="nucleotide sequence ID" value="NZ_JBHSJM010000001.1"/>
</dbReference>
<evidence type="ECO:0000313" key="4">
    <source>
        <dbReference type="Proteomes" id="UP001597297"/>
    </source>
</evidence>
<feature type="signal peptide" evidence="2">
    <location>
        <begin position="1"/>
        <end position="22"/>
    </location>
</feature>
<organism evidence="3 4">
    <name type="scientific">Rubritalea spongiae</name>
    <dbReference type="NCBI Taxonomy" id="430797"/>
    <lineage>
        <taxon>Bacteria</taxon>
        <taxon>Pseudomonadati</taxon>
        <taxon>Verrucomicrobiota</taxon>
        <taxon>Verrucomicrobiia</taxon>
        <taxon>Verrucomicrobiales</taxon>
        <taxon>Rubritaleaceae</taxon>
        <taxon>Rubritalea</taxon>
    </lineage>
</organism>
<feature type="chain" id="PRO_5046244108" evidence="2">
    <location>
        <begin position="23"/>
        <end position="294"/>
    </location>
</feature>
<reference evidence="4" key="1">
    <citation type="journal article" date="2019" name="Int. J. Syst. Evol. Microbiol.">
        <title>The Global Catalogue of Microorganisms (GCM) 10K type strain sequencing project: providing services to taxonomists for standard genome sequencing and annotation.</title>
        <authorList>
            <consortium name="The Broad Institute Genomics Platform"/>
            <consortium name="The Broad Institute Genome Sequencing Center for Infectious Disease"/>
            <person name="Wu L."/>
            <person name="Ma J."/>
        </authorList>
    </citation>
    <scope>NUCLEOTIDE SEQUENCE [LARGE SCALE GENOMIC DNA]</scope>
    <source>
        <strain evidence="4">JCM 16545</strain>
    </source>
</reference>
<evidence type="ECO:0000313" key="3">
    <source>
        <dbReference type="EMBL" id="MFD2275873.1"/>
    </source>
</evidence>
<keyword evidence="4" id="KW-1185">Reference proteome</keyword>
<proteinExistence type="predicted"/>
<dbReference type="EMBL" id="JBHUJC010000013">
    <property type="protein sequence ID" value="MFD2275873.1"/>
    <property type="molecule type" value="Genomic_DNA"/>
</dbReference>
<feature type="region of interest" description="Disordered" evidence="1">
    <location>
        <begin position="135"/>
        <end position="154"/>
    </location>
</feature>
<accession>A0ABW5E052</accession>
<protein>
    <submittedName>
        <fullName evidence="3">Uncharacterized protein</fullName>
    </submittedName>
</protein>
<keyword evidence="2" id="KW-0732">Signal</keyword>
<evidence type="ECO:0000256" key="1">
    <source>
        <dbReference type="SAM" id="MobiDB-lite"/>
    </source>
</evidence>
<sequence length="294" mass="31704">MKLKSLLKMVSASALLSVSAYASSTTTTTTNDNGDTVVTVITKEGNVTTTVVTTTDAIGNQTISTKTVTDEEIVEISRGFLTLPDYVSRNTTPDVSWDVVEDVTLNQLIDTSVKEIKVKQAINVKVTVLGTGVTRTSTTTTGSGKKKKTVTTLSSVPTTGKMQVGNQAWATVHTGNEDYVVLNKITYETTAEPGDSFKFQAWYEGGTVRTHNDDEVLTLVNGDSIPTNKASHEAVASAEDFLKPYLNVDNTLKLGSLDFVYVAELTHNTSQKNDSGYDLQDLIILVSVSPVYSR</sequence>
<dbReference type="Proteomes" id="UP001597297">
    <property type="component" value="Unassembled WGS sequence"/>
</dbReference>
<name>A0ABW5E052_9BACT</name>